<dbReference type="Proteomes" id="UP000886501">
    <property type="component" value="Unassembled WGS sequence"/>
</dbReference>
<comment type="caution">
    <text evidence="1">The sequence shown here is derived from an EMBL/GenBank/DDBJ whole genome shotgun (WGS) entry which is preliminary data.</text>
</comment>
<gene>
    <name evidence="1" type="ORF">BDM02DRAFT_2070990</name>
</gene>
<accession>A0ACB6ZHC9</accession>
<reference evidence="1" key="2">
    <citation type="journal article" date="2020" name="Nat. Commun.">
        <title>Large-scale genome sequencing of mycorrhizal fungi provides insights into the early evolution of symbiotic traits.</title>
        <authorList>
            <person name="Miyauchi S."/>
            <person name="Kiss E."/>
            <person name="Kuo A."/>
            <person name="Drula E."/>
            <person name="Kohler A."/>
            <person name="Sanchez-Garcia M."/>
            <person name="Morin E."/>
            <person name="Andreopoulos B."/>
            <person name="Barry K.W."/>
            <person name="Bonito G."/>
            <person name="Buee M."/>
            <person name="Carver A."/>
            <person name="Chen C."/>
            <person name="Cichocki N."/>
            <person name="Clum A."/>
            <person name="Culley D."/>
            <person name="Crous P.W."/>
            <person name="Fauchery L."/>
            <person name="Girlanda M."/>
            <person name="Hayes R.D."/>
            <person name="Keri Z."/>
            <person name="LaButti K."/>
            <person name="Lipzen A."/>
            <person name="Lombard V."/>
            <person name="Magnuson J."/>
            <person name="Maillard F."/>
            <person name="Murat C."/>
            <person name="Nolan M."/>
            <person name="Ohm R.A."/>
            <person name="Pangilinan J."/>
            <person name="Pereira M.F."/>
            <person name="Perotto S."/>
            <person name="Peter M."/>
            <person name="Pfister S."/>
            <person name="Riley R."/>
            <person name="Sitrit Y."/>
            <person name="Stielow J.B."/>
            <person name="Szollosi G."/>
            <person name="Zifcakova L."/>
            <person name="Stursova M."/>
            <person name="Spatafora J.W."/>
            <person name="Tedersoo L."/>
            <person name="Vaario L.M."/>
            <person name="Yamada A."/>
            <person name="Yan M."/>
            <person name="Wang P."/>
            <person name="Xu J."/>
            <person name="Bruns T."/>
            <person name="Baldrian P."/>
            <person name="Vilgalys R."/>
            <person name="Dunand C."/>
            <person name="Henrissat B."/>
            <person name="Grigoriev I.V."/>
            <person name="Hibbett D."/>
            <person name="Nagy L.G."/>
            <person name="Martin F.M."/>
        </authorList>
    </citation>
    <scope>NUCLEOTIDE SEQUENCE</scope>
    <source>
        <strain evidence="1">P2</strain>
    </source>
</reference>
<dbReference type="EMBL" id="MU118008">
    <property type="protein sequence ID" value="KAF9648743.1"/>
    <property type="molecule type" value="Genomic_DNA"/>
</dbReference>
<evidence type="ECO:0000313" key="1">
    <source>
        <dbReference type="EMBL" id="KAF9648743.1"/>
    </source>
</evidence>
<organism evidence="1 2">
    <name type="scientific">Thelephora ganbajun</name>
    <name type="common">Ganba fungus</name>
    <dbReference type="NCBI Taxonomy" id="370292"/>
    <lineage>
        <taxon>Eukaryota</taxon>
        <taxon>Fungi</taxon>
        <taxon>Dikarya</taxon>
        <taxon>Basidiomycota</taxon>
        <taxon>Agaricomycotina</taxon>
        <taxon>Agaricomycetes</taxon>
        <taxon>Thelephorales</taxon>
        <taxon>Thelephoraceae</taxon>
        <taxon>Thelephora</taxon>
    </lineage>
</organism>
<protein>
    <submittedName>
        <fullName evidence="1">Uncharacterized protein</fullName>
    </submittedName>
</protein>
<proteinExistence type="predicted"/>
<sequence>MKLRPERSSCPPIPCSQEHHDSDSLRLPQYRLTPRTVSQPVAARAEATAKPERQSSSLVIRTSRRPRAIRPAKPRSPAGPSPAQSPAIPDVYRHTGGIGEPSPTISGPGPSSASGLFPPGTVSPSNGSFSDSSSTREVSPWRPQGAGALDRGGGHPITPRYSLPQLNESHQLPDTNSTGSSTTPHQSGYTTLVPTPATHREYSSRHSYPSTPSFPSSNYSSPNSTNDHHSNHQNHASTNVHANYNEPVQPAYQYQRVTYNAQPSNVSYPLDYDADYNQYNPYGYYMSFPEQQHRTP</sequence>
<evidence type="ECO:0000313" key="2">
    <source>
        <dbReference type="Proteomes" id="UP000886501"/>
    </source>
</evidence>
<reference evidence="1" key="1">
    <citation type="submission" date="2019-10" db="EMBL/GenBank/DDBJ databases">
        <authorList>
            <consortium name="DOE Joint Genome Institute"/>
            <person name="Kuo A."/>
            <person name="Miyauchi S."/>
            <person name="Kiss E."/>
            <person name="Drula E."/>
            <person name="Kohler A."/>
            <person name="Sanchez-Garcia M."/>
            <person name="Andreopoulos B."/>
            <person name="Barry K.W."/>
            <person name="Bonito G."/>
            <person name="Buee M."/>
            <person name="Carver A."/>
            <person name="Chen C."/>
            <person name="Cichocki N."/>
            <person name="Clum A."/>
            <person name="Culley D."/>
            <person name="Crous P.W."/>
            <person name="Fauchery L."/>
            <person name="Girlanda M."/>
            <person name="Hayes R."/>
            <person name="Keri Z."/>
            <person name="Labutti K."/>
            <person name="Lipzen A."/>
            <person name="Lombard V."/>
            <person name="Magnuson J."/>
            <person name="Maillard F."/>
            <person name="Morin E."/>
            <person name="Murat C."/>
            <person name="Nolan M."/>
            <person name="Ohm R."/>
            <person name="Pangilinan J."/>
            <person name="Pereira M."/>
            <person name="Perotto S."/>
            <person name="Peter M."/>
            <person name="Riley R."/>
            <person name="Sitrit Y."/>
            <person name="Stielow B."/>
            <person name="Szollosi G."/>
            <person name="Zifcakova L."/>
            <person name="Stursova M."/>
            <person name="Spatafora J.W."/>
            <person name="Tedersoo L."/>
            <person name="Vaario L.-M."/>
            <person name="Yamada A."/>
            <person name="Yan M."/>
            <person name="Wang P."/>
            <person name="Xu J."/>
            <person name="Bruns T."/>
            <person name="Baldrian P."/>
            <person name="Vilgalys R."/>
            <person name="Henrissat B."/>
            <person name="Grigoriev I.V."/>
            <person name="Hibbett D."/>
            <person name="Nagy L.G."/>
            <person name="Martin F.M."/>
        </authorList>
    </citation>
    <scope>NUCLEOTIDE SEQUENCE</scope>
    <source>
        <strain evidence="1">P2</strain>
    </source>
</reference>
<name>A0ACB6ZHC9_THEGA</name>
<keyword evidence="2" id="KW-1185">Reference proteome</keyword>